<feature type="domain" description="Penicillin-binding protein transpeptidase" evidence="27">
    <location>
        <begin position="415"/>
        <end position="650"/>
    </location>
</feature>
<comment type="caution">
    <text evidence="30">The sequence shown here is derived from an EMBL/GenBank/DDBJ whole genome shotgun (WGS) entry which is preliminary data.</text>
</comment>
<evidence type="ECO:0000313" key="30">
    <source>
        <dbReference type="EMBL" id="MBB5205298.1"/>
    </source>
</evidence>
<keyword evidence="20" id="KW-0046">Antibiotic resistance</keyword>
<dbReference type="EMBL" id="JACHHO010000004">
    <property type="protein sequence ID" value="MBB5205298.1"/>
    <property type="molecule type" value="Genomic_DNA"/>
</dbReference>
<dbReference type="InterPro" id="IPR036950">
    <property type="entry name" value="PBP_transglycosylase"/>
</dbReference>
<evidence type="ECO:0000256" key="2">
    <source>
        <dbReference type="ARBA" id="ARBA00004752"/>
    </source>
</evidence>
<evidence type="ECO:0000256" key="23">
    <source>
        <dbReference type="ARBA" id="ARBA00034000"/>
    </source>
</evidence>
<dbReference type="GO" id="GO:0008658">
    <property type="term" value="F:penicillin binding"/>
    <property type="evidence" value="ECO:0007669"/>
    <property type="project" value="InterPro"/>
</dbReference>
<feature type="domain" description="Glycosyl transferase family 51" evidence="28">
    <location>
        <begin position="53"/>
        <end position="226"/>
    </location>
</feature>
<dbReference type="Pfam" id="PF00912">
    <property type="entry name" value="Transgly"/>
    <property type="match status" value="1"/>
</dbReference>
<keyword evidence="12 30" id="KW-0808">Transferase</keyword>
<keyword evidence="31" id="KW-1185">Reference proteome</keyword>
<dbReference type="GO" id="GO:0046677">
    <property type="term" value="P:response to antibiotic"/>
    <property type="evidence" value="ECO:0007669"/>
    <property type="project" value="UniProtKB-KW"/>
</dbReference>
<evidence type="ECO:0000256" key="5">
    <source>
        <dbReference type="ARBA" id="ARBA00012448"/>
    </source>
</evidence>
<dbReference type="InterPro" id="IPR023346">
    <property type="entry name" value="Lysozyme-like_dom_sf"/>
</dbReference>
<comment type="catalytic activity">
    <reaction evidence="23">
        <text>Preferential cleavage: (Ac)2-L-Lys-D-Ala-|-D-Ala. Also transpeptidation of peptidyl-alanyl moieties that are N-acyl substituents of D-alanine.</text>
        <dbReference type="EC" id="3.4.16.4"/>
    </reaction>
</comment>
<dbReference type="SUPFAM" id="SSF53955">
    <property type="entry name" value="Lysozyme-like"/>
    <property type="match status" value="1"/>
</dbReference>
<keyword evidence="17" id="KW-0573">Peptidoglycan synthesis</keyword>
<evidence type="ECO:0000256" key="11">
    <source>
        <dbReference type="ARBA" id="ARBA00022676"/>
    </source>
</evidence>
<keyword evidence="21" id="KW-0511">Multifunctional enzyme</keyword>
<evidence type="ECO:0000256" key="21">
    <source>
        <dbReference type="ARBA" id="ARBA00023268"/>
    </source>
</evidence>
<dbReference type="SUPFAM" id="SSF56601">
    <property type="entry name" value="beta-lactamase/transpeptidase-like"/>
    <property type="match status" value="1"/>
</dbReference>
<comment type="pathway">
    <text evidence="26">Glycan biosynthesis.</text>
</comment>
<evidence type="ECO:0000256" key="14">
    <source>
        <dbReference type="ARBA" id="ARBA00022801"/>
    </source>
</evidence>
<dbReference type="InterPro" id="IPR031376">
    <property type="entry name" value="PCB_OB"/>
</dbReference>
<sequence length="739" mass="80805">MLRRLLIWVLGPVLALTMMGTLAAAFVWQQLPSLDALADYQPKEPLRVLSADGALLGEFGSERRRFVPLAQIPKPLQNALLAVEDVDFWQHPGLDFSGMLRALWHNLWHERPQGASTITQQLARDMYLSKKQILSRKLVEMLLALKMERELGKAKILEVYMNQIYLGHRAYGFAAAAERYFGKPLAQLDTAEIALLAGLPQNPVHVNPVVNLPRTLKRQQHVLQRMVAVGLIDAAQAERARQQPLRLRPVNPLSGTADHALEMVRAELFARFGEEVYTRGLTAHTTLLAAEQRAAHAGLRRALWALERRQPYRGAEEGQADLDADGDIPDAAFSEHPDLDESRAGIVVAVSRDGLDLQLRDGRRIQLEGSALRPALPFIGAQVPLDRRIQRGARLRVQELGPGRWILVQRPQAEGAVVSLDPRDGSLRALVGGFDFQRLQFNHATQAYRQPGSSFKPLVYSALIEQGANGATQVSDQPIQIGDWQPRNHDGQYEESINLADALARSKNMVTIRLVQEMGPERVRAWSGLFGLEADRQPANLTLALGSGAATPFQMASAYGVFASGGQRHPTRLITEVRDAKGALVFQAQAQPPAQAISPRNAFVTAQLLHGVMARGTGAKASQALQRSDLYGKTGTTNDAVDAWFVGFQAERVASVWIGYPQPRSLGDRESGGGLALPVWVDVMRVALKATPLAPLQPPDDGLVAQDGTWLYEEFAGEAALKTIGQPPSAASAPASSAF</sequence>
<evidence type="ECO:0000256" key="18">
    <source>
        <dbReference type="ARBA" id="ARBA00022989"/>
    </source>
</evidence>
<keyword evidence="14 30" id="KW-0378">Hydrolase</keyword>
<dbReference type="GO" id="GO:0009002">
    <property type="term" value="F:serine-type D-Ala-D-Ala carboxypeptidase activity"/>
    <property type="evidence" value="ECO:0007669"/>
    <property type="project" value="UniProtKB-EC"/>
</dbReference>
<dbReference type="GO" id="GO:0009252">
    <property type="term" value="P:peptidoglycan biosynthetic process"/>
    <property type="evidence" value="ECO:0007669"/>
    <property type="project" value="UniProtKB-UniPathway"/>
</dbReference>
<dbReference type="Pfam" id="PF17092">
    <property type="entry name" value="PCB_OB"/>
    <property type="match status" value="1"/>
</dbReference>
<evidence type="ECO:0000256" key="24">
    <source>
        <dbReference type="ARBA" id="ARBA00044770"/>
    </source>
</evidence>
<evidence type="ECO:0000256" key="20">
    <source>
        <dbReference type="ARBA" id="ARBA00023251"/>
    </source>
</evidence>
<dbReference type="RefSeq" id="WP_221304997.1">
    <property type="nucleotide sequence ID" value="NZ_CP040709.1"/>
</dbReference>
<keyword evidence="9" id="KW-0121">Carboxypeptidase</keyword>
<dbReference type="InterPro" id="IPR050396">
    <property type="entry name" value="Glycosyltr_51/Transpeptidase"/>
</dbReference>
<evidence type="ECO:0000256" key="9">
    <source>
        <dbReference type="ARBA" id="ARBA00022645"/>
    </source>
</evidence>
<dbReference type="GO" id="GO:0008360">
    <property type="term" value="P:regulation of cell shape"/>
    <property type="evidence" value="ECO:0007669"/>
    <property type="project" value="UniProtKB-KW"/>
</dbReference>
<evidence type="ECO:0000256" key="17">
    <source>
        <dbReference type="ARBA" id="ARBA00022984"/>
    </source>
</evidence>
<keyword evidence="19" id="KW-0472">Membrane</keyword>
<organism evidence="30 31">
    <name type="scientific">Inhella inkyongensis</name>
    <dbReference type="NCBI Taxonomy" id="392593"/>
    <lineage>
        <taxon>Bacteria</taxon>
        <taxon>Pseudomonadati</taxon>
        <taxon>Pseudomonadota</taxon>
        <taxon>Betaproteobacteria</taxon>
        <taxon>Burkholderiales</taxon>
        <taxon>Sphaerotilaceae</taxon>
        <taxon>Inhella</taxon>
    </lineage>
</organism>
<dbReference type="GO" id="GO:0005886">
    <property type="term" value="C:plasma membrane"/>
    <property type="evidence" value="ECO:0007669"/>
    <property type="project" value="UniProtKB-SubCell"/>
</dbReference>
<dbReference type="InterPro" id="IPR001264">
    <property type="entry name" value="Glyco_trans_51"/>
</dbReference>
<feature type="domain" description="Penicillin-binding protein OB-like" evidence="29">
    <location>
        <begin position="312"/>
        <end position="413"/>
    </location>
</feature>
<evidence type="ECO:0000256" key="22">
    <source>
        <dbReference type="ARBA" id="ARBA00023316"/>
    </source>
</evidence>
<evidence type="ECO:0000256" key="13">
    <source>
        <dbReference type="ARBA" id="ARBA00022692"/>
    </source>
</evidence>
<evidence type="ECO:0000256" key="6">
    <source>
        <dbReference type="ARBA" id="ARBA00018638"/>
    </source>
</evidence>
<keyword evidence="8" id="KW-0997">Cell inner membrane</keyword>
<keyword evidence="18" id="KW-1133">Transmembrane helix</keyword>
<reference evidence="30 31" key="1">
    <citation type="submission" date="2020-08" db="EMBL/GenBank/DDBJ databases">
        <title>Genomic Encyclopedia of Type Strains, Phase IV (KMG-IV): sequencing the most valuable type-strain genomes for metagenomic binning, comparative biology and taxonomic classification.</title>
        <authorList>
            <person name="Goeker M."/>
        </authorList>
    </citation>
    <scope>NUCLEOTIDE SEQUENCE [LARGE SCALE GENOMIC DNA]</scope>
    <source>
        <strain evidence="30 31">DSM 23958</strain>
    </source>
</reference>
<proteinExistence type="inferred from homology"/>
<evidence type="ECO:0000256" key="3">
    <source>
        <dbReference type="ARBA" id="ARBA00007090"/>
    </source>
</evidence>
<dbReference type="InterPro" id="IPR012338">
    <property type="entry name" value="Beta-lactam/transpept-like"/>
</dbReference>
<dbReference type="Pfam" id="PF00905">
    <property type="entry name" value="Transpeptidase"/>
    <property type="match status" value="1"/>
</dbReference>
<keyword evidence="13" id="KW-0812">Transmembrane</keyword>
<evidence type="ECO:0000256" key="1">
    <source>
        <dbReference type="ARBA" id="ARBA00004249"/>
    </source>
</evidence>
<dbReference type="InterPro" id="IPR001460">
    <property type="entry name" value="PCN-bd_Tpept"/>
</dbReference>
<evidence type="ECO:0000256" key="4">
    <source>
        <dbReference type="ARBA" id="ARBA00007739"/>
    </source>
</evidence>
<dbReference type="Gene3D" id="2.40.50.140">
    <property type="entry name" value="Nucleic acid-binding proteins"/>
    <property type="match status" value="1"/>
</dbReference>
<dbReference type="GO" id="GO:0030288">
    <property type="term" value="C:outer membrane-bounded periplasmic space"/>
    <property type="evidence" value="ECO:0007669"/>
    <property type="project" value="TreeGrafter"/>
</dbReference>
<evidence type="ECO:0000256" key="25">
    <source>
        <dbReference type="ARBA" id="ARBA00049902"/>
    </source>
</evidence>
<evidence type="ECO:0000313" key="31">
    <source>
        <dbReference type="Proteomes" id="UP000554837"/>
    </source>
</evidence>
<dbReference type="PANTHER" id="PTHR32282:SF27">
    <property type="entry name" value="PENICILLIN-BINDING PROTEIN 1A"/>
    <property type="match status" value="1"/>
</dbReference>
<keyword evidence="10" id="KW-0645">Protease</keyword>
<dbReference type="AlphaFoldDB" id="A0A840S711"/>
<evidence type="ECO:0000256" key="19">
    <source>
        <dbReference type="ARBA" id="ARBA00023136"/>
    </source>
</evidence>
<dbReference type="Gene3D" id="1.10.3810.10">
    <property type="entry name" value="Biosynthetic peptidoglycan transglycosylase-like"/>
    <property type="match status" value="1"/>
</dbReference>
<dbReference type="GO" id="GO:0006508">
    <property type="term" value="P:proteolysis"/>
    <property type="evidence" value="ECO:0007669"/>
    <property type="project" value="UniProtKB-KW"/>
</dbReference>
<accession>A0A840S711</accession>
<dbReference type="NCBIfam" id="TIGR02074">
    <property type="entry name" value="PBP_1a_fam"/>
    <property type="match status" value="1"/>
</dbReference>
<dbReference type="EC" id="2.4.99.28" evidence="24"/>
<evidence type="ECO:0000259" key="29">
    <source>
        <dbReference type="Pfam" id="PF17092"/>
    </source>
</evidence>
<evidence type="ECO:0000256" key="7">
    <source>
        <dbReference type="ARBA" id="ARBA00022475"/>
    </source>
</evidence>
<name>A0A840S711_9BURK</name>
<keyword evidence="7" id="KW-1003">Cell membrane</keyword>
<comment type="similarity">
    <text evidence="4">In the N-terminal section; belongs to the glycosyltransferase 51 family.</text>
</comment>
<evidence type="ECO:0000259" key="27">
    <source>
        <dbReference type="Pfam" id="PF00905"/>
    </source>
</evidence>
<dbReference type="UniPathway" id="UPA00219"/>
<protein>
    <recommendedName>
        <fullName evidence="6">Penicillin-binding protein 1A</fullName>
        <ecNumber evidence="24">2.4.99.28</ecNumber>
        <ecNumber evidence="5">3.4.16.4</ecNumber>
    </recommendedName>
</protein>
<comment type="subcellular location">
    <subcellularLocation>
        <location evidence="1">Cell inner membrane</location>
        <topology evidence="1">Single-pass type II membrane protein</topology>
    </subcellularLocation>
</comment>
<keyword evidence="16" id="KW-0735">Signal-anchor</keyword>
<dbReference type="GO" id="GO:0008955">
    <property type="term" value="F:peptidoglycan glycosyltransferase activity"/>
    <property type="evidence" value="ECO:0007669"/>
    <property type="project" value="UniProtKB-EC"/>
</dbReference>
<evidence type="ECO:0000256" key="15">
    <source>
        <dbReference type="ARBA" id="ARBA00022960"/>
    </source>
</evidence>
<dbReference type="PANTHER" id="PTHR32282">
    <property type="entry name" value="BINDING PROTEIN TRANSPEPTIDASE, PUTATIVE-RELATED"/>
    <property type="match status" value="1"/>
</dbReference>
<keyword evidence="15" id="KW-0133">Cell shape</keyword>
<evidence type="ECO:0000256" key="16">
    <source>
        <dbReference type="ARBA" id="ARBA00022968"/>
    </source>
</evidence>
<keyword evidence="11 30" id="KW-0328">Glycosyltransferase</keyword>
<dbReference type="FunFam" id="1.10.3810.10:FF:000003">
    <property type="entry name" value="Penicillin-binding protein 1a"/>
    <property type="match status" value="1"/>
</dbReference>
<gene>
    <name evidence="30" type="ORF">HNQ51_002617</name>
</gene>
<comment type="catalytic activity">
    <reaction evidence="25">
        <text>[GlcNAc-(1-&gt;4)-Mur2Ac(oyl-L-Ala-gamma-D-Glu-L-Lys-D-Ala-D-Ala)](n)-di-trans,octa-cis-undecaprenyl diphosphate + beta-D-GlcNAc-(1-&gt;4)-Mur2Ac(oyl-L-Ala-gamma-D-Glu-L-Lys-D-Ala-D-Ala)-di-trans,octa-cis-undecaprenyl diphosphate = [GlcNAc-(1-&gt;4)-Mur2Ac(oyl-L-Ala-gamma-D-Glu-L-Lys-D-Ala-D-Ala)](n+1)-di-trans,octa-cis-undecaprenyl diphosphate + di-trans,octa-cis-undecaprenyl diphosphate + H(+)</text>
        <dbReference type="Rhea" id="RHEA:23708"/>
        <dbReference type="Rhea" id="RHEA-COMP:9602"/>
        <dbReference type="Rhea" id="RHEA-COMP:9603"/>
        <dbReference type="ChEBI" id="CHEBI:15378"/>
        <dbReference type="ChEBI" id="CHEBI:58405"/>
        <dbReference type="ChEBI" id="CHEBI:60033"/>
        <dbReference type="ChEBI" id="CHEBI:78435"/>
        <dbReference type="EC" id="2.4.99.28"/>
    </reaction>
</comment>
<comment type="similarity">
    <text evidence="3">In the C-terminal section; belongs to the transpeptidase family.</text>
</comment>
<evidence type="ECO:0000256" key="10">
    <source>
        <dbReference type="ARBA" id="ARBA00022670"/>
    </source>
</evidence>
<dbReference type="EC" id="3.4.16.4" evidence="5"/>
<dbReference type="Gene3D" id="3.40.710.10">
    <property type="entry name" value="DD-peptidase/beta-lactamase superfamily"/>
    <property type="match status" value="1"/>
</dbReference>
<dbReference type="GO" id="GO:0071555">
    <property type="term" value="P:cell wall organization"/>
    <property type="evidence" value="ECO:0007669"/>
    <property type="project" value="UniProtKB-KW"/>
</dbReference>
<comment type="pathway">
    <text evidence="2">Cell wall biogenesis; peptidoglycan biosynthesis.</text>
</comment>
<evidence type="ECO:0000256" key="12">
    <source>
        <dbReference type="ARBA" id="ARBA00022679"/>
    </source>
</evidence>
<dbReference type="InterPro" id="IPR012340">
    <property type="entry name" value="NA-bd_OB-fold"/>
</dbReference>
<evidence type="ECO:0000259" key="28">
    <source>
        <dbReference type="Pfam" id="PF00912"/>
    </source>
</evidence>
<evidence type="ECO:0000256" key="8">
    <source>
        <dbReference type="ARBA" id="ARBA00022519"/>
    </source>
</evidence>
<dbReference type="Proteomes" id="UP000554837">
    <property type="component" value="Unassembled WGS sequence"/>
</dbReference>
<evidence type="ECO:0000256" key="26">
    <source>
        <dbReference type="ARBA" id="ARBA00060592"/>
    </source>
</evidence>
<keyword evidence="22" id="KW-0961">Cell wall biogenesis/degradation</keyword>